<dbReference type="PROSITE" id="PS00284">
    <property type="entry name" value="SERPIN"/>
    <property type="match status" value="1"/>
</dbReference>
<dbReference type="InterPro" id="IPR023795">
    <property type="entry name" value="Serpin_CS"/>
</dbReference>
<dbReference type="GO" id="GO:0005615">
    <property type="term" value="C:extracellular space"/>
    <property type="evidence" value="ECO:0007669"/>
    <property type="project" value="InterPro"/>
</dbReference>
<dbReference type="PROSITE" id="PS51257">
    <property type="entry name" value="PROKAR_LIPOPROTEIN"/>
    <property type="match status" value="1"/>
</dbReference>
<feature type="signal peptide" evidence="2">
    <location>
        <begin position="1"/>
        <end position="20"/>
    </location>
</feature>
<dbReference type="GO" id="GO:0004867">
    <property type="term" value="F:serine-type endopeptidase inhibitor activity"/>
    <property type="evidence" value="ECO:0007669"/>
    <property type="project" value="InterPro"/>
</dbReference>
<dbReference type="Gene3D" id="2.30.39.10">
    <property type="entry name" value="Alpha-1-antitrypsin, domain 1"/>
    <property type="match status" value="1"/>
</dbReference>
<dbReference type="Pfam" id="PF00079">
    <property type="entry name" value="Serpin"/>
    <property type="match status" value="1"/>
</dbReference>
<dbReference type="InterPro" id="IPR042185">
    <property type="entry name" value="Serpin_sf_2"/>
</dbReference>
<dbReference type="InterPro" id="IPR023796">
    <property type="entry name" value="Serpin_dom"/>
</dbReference>
<dbReference type="SMART" id="SM00093">
    <property type="entry name" value="SERPIN"/>
    <property type="match status" value="1"/>
</dbReference>
<feature type="chain" id="PRO_5014864792" evidence="2">
    <location>
        <begin position="21"/>
        <end position="418"/>
    </location>
</feature>
<evidence type="ECO:0000259" key="3">
    <source>
        <dbReference type="SMART" id="SM00093"/>
    </source>
</evidence>
<dbReference type="CDD" id="cd19588">
    <property type="entry name" value="serpin_miropin-like"/>
    <property type="match status" value="1"/>
</dbReference>
<dbReference type="AlphaFoldDB" id="A0A2N1PHG3"/>
<dbReference type="SUPFAM" id="SSF56574">
    <property type="entry name" value="Serpins"/>
    <property type="match status" value="1"/>
</dbReference>
<keyword evidence="2" id="KW-0732">Signal</keyword>
<sequence length="418" mass="46463">MKLKRTILAGLLISSLTLTGCRYFENQGQTMPKPDDSILDAFQVAIVEQSNEFGFETYKMLANSQENMMISPVSIGMALDMTYNGAKGETRDAMAAALKIQGIDIKTLNQNNQALLYLLSTADAKVTLDIANSLWLRDGFELNQEFSDRVETHYLATLQTLDFSDPKSAAAINKWVDENTRGMIDEIITPPIDPAAVMFLINAVSFKGEWTSPFDKELTSEQDFKTGDGQTVQVPMMFQSGAFDYLKAADFQALRLPYGEADRMAMYLFLPNEDANLAQFQEQLNQANWKSWLTLFESGEGSVMLPRFSMEYEQSLNSVLTDLGMGIAFEAGKADFSDMVAAEASDQELYISEVKHKTYIQVDEVGTEAAAATSVEIGLTSMPVNDFELKFDRPFFYAIQDKETGTILFMGSVGDPSK</sequence>
<proteinExistence type="inferred from homology"/>
<evidence type="ECO:0000256" key="1">
    <source>
        <dbReference type="RuleBase" id="RU000411"/>
    </source>
</evidence>
<gene>
    <name evidence="4" type="ORF">CVV64_21600</name>
</gene>
<dbReference type="EMBL" id="PGXC01000112">
    <property type="protein sequence ID" value="PKK87768.1"/>
    <property type="molecule type" value="Genomic_DNA"/>
</dbReference>
<evidence type="ECO:0000313" key="4">
    <source>
        <dbReference type="EMBL" id="PKK87768.1"/>
    </source>
</evidence>
<dbReference type="Gene3D" id="3.30.497.10">
    <property type="entry name" value="Antithrombin, subunit I, domain 2"/>
    <property type="match status" value="1"/>
</dbReference>
<evidence type="ECO:0000313" key="5">
    <source>
        <dbReference type="Proteomes" id="UP000233256"/>
    </source>
</evidence>
<dbReference type="InterPro" id="IPR036186">
    <property type="entry name" value="Serpin_sf"/>
</dbReference>
<accession>A0A2N1PHG3</accession>
<dbReference type="InterPro" id="IPR042178">
    <property type="entry name" value="Serpin_sf_1"/>
</dbReference>
<protein>
    <submittedName>
        <fullName evidence="4">Proteinase inhibitor I4 serpin</fullName>
    </submittedName>
</protein>
<dbReference type="PANTHER" id="PTHR11461">
    <property type="entry name" value="SERINE PROTEASE INHIBITOR, SERPIN"/>
    <property type="match status" value="1"/>
</dbReference>
<name>A0A2N1PHG3_9BACT</name>
<dbReference type="InterPro" id="IPR000215">
    <property type="entry name" value="Serpin_fam"/>
</dbReference>
<comment type="caution">
    <text evidence="4">The sequence shown here is derived from an EMBL/GenBank/DDBJ whole genome shotgun (WGS) entry which is preliminary data.</text>
</comment>
<feature type="domain" description="Serpin" evidence="3">
    <location>
        <begin position="55"/>
        <end position="416"/>
    </location>
</feature>
<comment type="similarity">
    <text evidence="1">Belongs to the serpin family.</text>
</comment>
<dbReference type="Proteomes" id="UP000233256">
    <property type="component" value="Unassembled WGS sequence"/>
</dbReference>
<dbReference type="PANTHER" id="PTHR11461:SF211">
    <property type="entry name" value="GH10112P-RELATED"/>
    <property type="match status" value="1"/>
</dbReference>
<organism evidence="4 5">
    <name type="scientific">Candidatus Wallbacteria bacterium HGW-Wallbacteria-1</name>
    <dbReference type="NCBI Taxonomy" id="2013854"/>
    <lineage>
        <taxon>Bacteria</taxon>
        <taxon>Candidatus Walliibacteriota</taxon>
    </lineage>
</organism>
<reference evidence="4 5" key="1">
    <citation type="journal article" date="2017" name="ISME J.">
        <title>Potential for microbial H2 and metal transformations associated with novel bacteria and archaea in deep terrestrial subsurface sediments.</title>
        <authorList>
            <person name="Hernsdorf A.W."/>
            <person name="Amano Y."/>
            <person name="Miyakawa K."/>
            <person name="Ise K."/>
            <person name="Suzuki Y."/>
            <person name="Anantharaman K."/>
            <person name="Probst A."/>
            <person name="Burstein D."/>
            <person name="Thomas B.C."/>
            <person name="Banfield J.F."/>
        </authorList>
    </citation>
    <scope>NUCLEOTIDE SEQUENCE [LARGE SCALE GENOMIC DNA]</scope>
    <source>
        <strain evidence="4">HGW-Wallbacteria-1</strain>
    </source>
</reference>
<evidence type="ECO:0000256" key="2">
    <source>
        <dbReference type="SAM" id="SignalP"/>
    </source>
</evidence>